<dbReference type="AlphaFoldDB" id="A0A0K0CX96"/>
<reference evidence="2" key="1">
    <citation type="submission" date="2012-09" db="EMBL/GenBank/DDBJ databases">
        <authorList>
            <person name="Martin A.A."/>
        </authorList>
    </citation>
    <scope>NUCLEOTIDE SEQUENCE</scope>
</reference>
<evidence type="ECO:0000313" key="2">
    <source>
        <dbReference type="Proteomes" id="UP000035642"/>
    </source>
</evidence>
<evidence type="ECO:0000256" key="1">
    <source>
        <dbReference type="SAM" id="MobiDB-lite"/>
    </source>
</evidence>
<feature type="compositionally biased region" description="Low complexity" evidence="1">
    <location>
        <begin position="95"/>
        <end position="105"/>
    </location>
</feature>
<protein>
    <submittedName>
        <fullName evidence="3">C2H2-type domain-containing protein</fullName>
    </submittedName>
</protein>
<reference evidence="3" key="2">
    <citation type="submission" date="2017-02" db="UniProtKB">
        <authorList>
            <consortium name="WormBaseParasite"/>
        </authorList>
    </citation>
    <scope>IDENTIFICATION</scope>
</reference>
<accession>A0A0K0CX96</accession>
<keyword evidence="2" id="KW-1185">Reference proteome</keyword>
<proteinExistence type="predicted"/>
<sequence>MAASGSCTDSGITFFDRLAEENMEERSPAGGGEWTKLHCMNEMTVLLMLGVISNIFGRFWRPQIATNHQTVGSATFDNGCAPAAADEDSGEVDPSSTSKASSTASNNIPSNSVRGLFILDLITAYILLIKDEDEFGASTQISNPSTSQYWMPDSTGKECYQCEERFSTFRLVFSSHLSVVLLHCYCKLLVEEDITVVFVVRYSVQNAVTSICQDVL</sequence>
<dbReference type="STRING" id="6313.A0A0K0CX96"/>
<dbReference type="Proteomes" id="UP000035642">
    <property type="component" value="Unassembled WGS sequence"/>
</dbReference>
<feature type="region of interest" description="Disordered" evidence="1">
    <location>
        <begin position="82"/>
        <end position="106"/>
    </location>
</feature>
<organism evidence="2 3">
    <name type="scientific">Angiostrongylus cantonensis</name>
    <name type="common">Rat lungworm</name>
    <dbReference type="NCBI Taxonomy" id="6313"/>
    <lineage>
        <taxon>Eukaryota</taxon>
        <taxon>Metazoa</taxon>
        <taxon>Ecdysozoa</taxon>
        <taxon>Nematoda</taxon>
        <taxon>Chromadorea</taxon>
        <taxon>Rhabditida</taxon>
        <taxon>Rhabditina</taxon>
        <taxon>Rhabditomorpha</taxon>
        <taxon>Strongyloidea</taxon>
        <taxon>Metastrongylidae</taxon>
        <taxon>Angiostrongylus</taxon>
    </lineage>
</organism>
<evidence type="ECO:0000313" key="3">
    <source>
        <dbReference type="WBParaSite" id="ACAC_0000216801-mRNA-1"/>
    </source>
</evidence>
<name>A0A0K0CX96_ANGCA</name>
<dbReference type="WBParaSite" id="ACAC_0000216801-mRNA-1">
    <property type="protein sequence ID" value="ACAC_0000216801-mRNA-1"/>
    <property type="gene ID" value="ACAC_0000216801"/>
</dbReference>